<evidence type="ECO:0000313" key="4">
    <source>
        <dbReference type="EMBL" id="TVX92379.1"/>
    </source>
</evidence>
<dbReference type="RefSeq" id="WP_144987790.1">
    <property type="nucleotide sequence ID" value="NZ_VNJK01000001.1"/>
</dbReference>
<dbReference type="Pfam" id="PF00440">
    <property type="entry name" value="TetR_N"/>
    <property type="match status" value="1"/>
</dbReference>
<name>A0A559IXL6_9BACL</name>
<dbReference type="PANTHER" id="PTHR30055">
    <property type="entry name" value="HTH-TYPE TRANSCRIPTIONAL REGULATOR RUTR"/>
    <property type="match status" value="1"/>
</dbReference>
<dbReference type="InterPro" id="IPR001647">
    <property type="entry name" value="HTH_TetR"/>
</dbReference>
<dbReference type="PROSITE" id="PS50977">
    <property type="entry name" value="HTH_TETR_2"/>
    <property type="match status" value="1"/>
</dbReference>
<comment type="caution">
    <text evidence="4">The sequence shown here is derived from an EMBL/GenBank/DDBJ whole genome shotgun (WGS) entry which is preliminary data.</text>
</comment>
<feature type="DNA-binding region" description="H-T-H motif" evidence="2">
    <location>
        <begin position="36"/>
        <end position="55"/>
    </location>
</feature>
<accession>A0A559IXL6</accession>
<evidence type="ECO:0000313" key="5">
    <source>
        <dbReference type="Proteomes" id="UP000318102"/>
    </source>
</evidence>
<dbReference type="SUPFAM" id="SSF48498">
    <property type="entry name" value="Tetracyclin repressor-like, C-terminal domain"/>
    <property type="match status" value="1"/>
</dbReference>
<protein>
    <submittedName>
        <fullName evidence="4">TetR/AcrR family transcriptional regulator</fullName>
    </submittedName>
</protein>
<dbReference type="InterPro" id="IPR009057">
    <property type="entry name" value="Homeodomain-like_sf"/>
</dbReference>
<evidence type="ECO:0000259" key="3">
    <source>
        <dbReference type="PROSITE" id="PS50977"/>
    </source>
</evidence>
<organism evidence="4 5">
    <name type="scientific">Paenibacillus agilis</name>
    <dbReference type="NCBI Taxonomy" id="3020863"/>
    <lineage>
        <taxon>Bacteria</taxon>
        <taxon>Bacillati</taxon>
        <taxon>Bacillota</taxon>
        <taxon>Bacilli</taxon>
        <taxon>Bacillales</taxon>
        <taxon>Paenibacillaceae</taxon>
        <taxon>Paenibacillus</taxon>
    </lineage>
</organism>
<dbReference type="InterPro" id="IPR036271">
    <property type="entry name" value="Tet_transcr_reg_TetR-rel_C_sf"/>
</dbReference>
<dbReference type="AlphaFoldDB" id="A0A559IXL6"/>
<keyword evidence="5" id="KW-1185">Reference proteome</keyword>
<dbReference type="SUPFAM" id="SSF46689">
    <property type="entry name" value="Homeodomain-like"/>
    <property type="match status" value="1"/>
</dbReference>
<keyword evidence="1 2" id="KW-0238">DNA-binding</keyword>
<feature type="domain" description="HTH tetR-type" evidence="3">
    <location>
        <begin position="13"/>
        <end position="73"/>
    </location>
</feature>
<dbReference type="OrthoDB" id="2373640at2"/>
<dbReference type="PRINTS" id="PR00455">
    <property type="entry name" value="HTHTETR"/>
</dbReference>
<sequence>MPRTKEQYEQMRIATREKIQAAAMQLFVQKGFGSTNVQDIADAAGISIGLLYRHYKSKEKLFNELVDFALAGMAQQMEYFESNEVSPKQAMDQFVHEIYNDMMTGEQFANLLILMQQSFLTGGGAAVNHVEVTRVSEQLFAATAKLIKRGQERGEFRSGNPDEMVLLFYSTIHGLAAMKMMLQHNFQMPSPVALTSFLYKEGE</sequence>
<dbReference type="GO" id="GO:0003700">
    <property type="term" value="F:DNA-binding transcription factor activity"/>
    <property type="evidence" value="ECO:0007669"/>
    <property type="project" value="TreeGrafter"/>
</dbReference>
<dbReference type="EMBL" id="VNJK01000001">
    <property type="protein sequence ID" value="TVX92379.1"/>
    <property type="molecule type" value="Genomic_DNA"/>
</dbReference>
<dbReference type="InterPro" id="IPR050109">
    <property type="entry name" value="HTH-type_TetR-like_transc_reg"/>
</dbReference>
<dbReference type="GO" id="GO:0000976">
    <property type="term" value="F:transcription cis-regulatory region binding"/>
    <property type="evidence" value="ECO:0007669"/>
    <property type="project" value="TreeGrafter"/>
</dbReference>
<dbReference type="PANTHER" id="PTHR30055:SF226">
    <property type="entry name" value="HTH-TYPE TRANSCRIPTIONAL REGULATOR PKSA"/>
    <property type="match status" value="1"/>
</dbReference>
<evidence type="ECO:0000256" key="1">
    <source>
        <dbReference type="ARBA" id="ARBA00023125"/>
    </source>
</evidence>
<proteinExistence type="predicted"/>
<dbReference type="Gene3D" id="1.10.357.10">
    <property type="entry name" value="Tetracycline Repressor, domain 2"/>
    <property type="match status" value="1"/>
</dbReference>
<dbReference type="Proteomes" id="UP000318102">
    <property type="component" value="Unassembled WGS sequence"/>
</dbReference>
<reference evidence="4 5" key="1">
    <citation type="submission" date="2019-07" db="EMBL/GenBank/DDBJ databases">
        <authorList>
            <person name="Kim J."/>
        </authorList>
    </citation>
    <scope>NUCLEOTIDE SEQUENCE [LARGE SCALE GENOMIC DNA]</scope>
    <source>
        <strain evidence="4 5">N4</strain>
    </source>
</reference>
<gene>
    <name evidence="4" type="ORF">FPZ44_04465</name>
</gene>
<evidence type="ECO:0000256" key="2">
    <source>
        <dbReference type="PROSITE-ProRule" id="PRU00335"/>
    </source>
</evidence>